<comment type="caution">
    <text evidence="5">The sequence shown here is derived from an EMBL/GenBank/DDBJ whole genome shotgun (WGS) entry which is preliminary data.</text>
</comment>
<evidence type="ECO:0000259" key="4">
    <source>
        <dbReference type="PROSITE" id="PS51858"/>
    </source>
</evidence>
<dbReference type="InterPro" id="IPR042266">
    <property type="entry name" value="PPPDE_sf"/>
</dbReference>
<dbReference type="PANTHER" id="PTHR12378">
    <property type="entry name" value="DESUMOYLATING ISOPEPTIDASE"/>
    <property type="match status" value="1"/>
</dbReference>
<keyword evidence="3" id="KW-0378">Hydrolase</keyword>
<dbReference type="PANTHER" id="PTHR12378:SF80">
    <property type="entry name" value="IP06716P-RELATED"/>
    <property type="match status" value="1"/>
</dbReference>
<evidence type="ECO:0000256" key="3">
    <source>
        <dbReference type="ARBA" id="ARBA00022801"/>
    </source>
</evidence>
<accession>A0A812TRU2</accession>
<organism evidence="5 6">
    <name type="scientific">Symbiodinium natans</name>
    <dbReference type="NCBI Taxonomy" id="878477"/>
    <lineage>
        <taxon>Eukaryota</taxon>
        <taxon>Sar</taxon>
        <taxon>Alveolata</taxon>
        <taxon>Dinophyceae</taxon>
        <taxon>Suessiales</taxon>
        <taxon>Symbiodiniaceae</taxon>
        <taxon>Symbiodinium</taxon>
    </lineage>
</organism>
<gene>
    <name evidence="5" type="ORF">SNAT2548_LOCUS30216</name>
</gene>
<dbReference type="GO" id="GO:0006508">
    <property type="term" value="P:proteolysis"/>
    <property type="evidence" value="ECO:0007669"/>
    <property type="project" value="UniProtKB-KW"/>
</dbReference>
<comment type="similarity">
    <text evidence="1">Belongs to the DeSI family.</text>
</comment>
<proteinExistence type="inferred from homology"/>
<dbReference type="GO" id="GO:0016579">
    <property type="term" value="P:protein deubiquitination"/>
    <property type="evidence" value="ECO:0007669"/>
    <property type="project" value="TreeGrafter"/>
</dbReference>
<keyword evidence="6" id="KW-1185">Reference proteome</keyword>
<evidence type="ECO:0000256" key="1">
    <source>
        <dbReference type="ARBA" id="ARBA00008140"/>
    </source>
</evidence>
<reference evidence="5" key="1">
    <citation type="submission" date="2021-02" db="EMBL/GenBank/DDBJ databases">
        <authorList>
            <person name="Dougan E. K."/>
            <person name="Rhodes N."/>
            <person name="Thang M."/>
            <person name="Chan C."/>
        </authorList>
    </citation>
    <scope>NUCLEOTIDE SEQUENCE</scope>
</reference>
<evidence type="ECO:0000256" key="2">
    <source>
        <dbReference type="ARBA" id="ARBA00022670"/>
    </source>
</evidence>
<name>A0A812TRU2_9DINO</name>
<dbReference type="InterPro" id="IPR008580">
    <property type="entry name" value="PPPDE_dom"/>
</dbReference>
<protein>
    <recommendedName>
        <fullName evidence="4">PPPDE domain-containing protein</fullName>
    </recommendedName>
</protein>
<dbReference type="GO" id="GO:0101005">
    <property type="term" value="F:deubiquitinase activity"/>
    <property type="evidence" value="ECO:0007669"/>
    <property type="project" value="TreeGrafter"/>
</dbReference>
<dbReference type="PROSITE" id="PS51858">
    <property type="entry name" value="PPPDE"/>
    <property type="match status" value="1"/>
</dbReference>
<dbReference type="Proteomes" id="UP000604046">
    <property type="component" value="Unassembled WGS sequence"/>
</dbReference>
<dbReference type="Gene3D" id="3.90.1720.30">
    <property type="entry name" value="PPPDE domains"/>
    <property type="match status" value="1"/>
</dbReference>
<dbReference type="EMBL" id="CAJNDS010002595">
    <property type="protein sequence ID" value="CAE7538874.1"/>
    <property type="molecule type" value="Genomic_DNA"/>
</dbReference>
<dbReference type="Pfam" id="PF05903">
    <property type="entry name" value="Peptidase_C97"/>
    <property type="match status" value="1"/>
</dbReference>
<feature type="domain" description="PPPDE" evidence="4">
    <location>
        <begin position="140"/>
        <end position="230"/>
    </location>
</feature>
<sequence>MECFRWLWAEPEVCCPFGAAFARILAEVKEASSEDGPSLPEEASSIAEEVEEDKSMTALQDLPIGLLIEIRHFITVSQGFSDLGKVSSTMMEVEGPFNLEDEIPAEKAEASFNFEDEIPEEKVVRSAPRRFLSTRRAPATPVFLNVYDVAADAQWLNGLFANFYSPVRFGGAFHVGLQVGSEEWAFGYTKHGTGVYRTMPRSLPHFRESVELRLCWMRWQGVSVFLSSQA</sequence>
<evidence type="ECO:0000313" key="6">
    <source>
        <dbReference type="Proteomes" id="UP000604046"/>
    </source>
</evidence>
<evidence type="ECO:0000313" key="5">
    <source>
        <dbReference type="EMBL" id="CAE7538874.1"/>
    </source>
</evidence>
<dbReference type="AlphaFoldDB" id="A0A812TRU2"/>
<keyword evidence="2" id="KW-0645">Protease</keyword>